<dbReference type="PROSITE" id="PS00086">
    <property type="entry name" value="CYTOCHROME_P450"/>
    <property type="match status" value="1"/>
</dbReference>
<comment type="caution">
    <text evidence="3">The sequence shown here is derived from an EMBL/GenBank/DDBJ whole genome shotgun (WGS) entry which is preliminary data.</text>
</comment>
<accession>A0ABW2CN18</accession>
<dbReference type="InterPro" id="IPR002397">
    <property type="entry name" value="Cyt_P450_B"/>
</dbReference>
<sequence>MDDPGYDPFGGPMLADPYPFFALARERAPVFRSEAIGHWVVTRRADILAIFKDPAAFSAANTVQPVTGLSERARRILADGGWGLVPALGNNDRPGHDRFRRNVGRVFTARRVAALEPFVEERVHAALDGLVPRGGGDLVGAFLEELPARVILHLLGIPEDGAALVREGANHRVPFVWGRPSAREQEELAAAMVRFWDYLRAFVAERIAAPRDDLTSALLALRDGGGRVFTLDEIRSVLFAFLTAGHETTSSLLANGVRRLLEHPSAWRELRDDPGLVEGAVEEILRFDTSVVGWRRRTLRDVEIGGVPVPAGEQVLMLLGAANRDPGAFDDPEVFDIRRANASDHVSFGRGVHFCIGAPLARLEARTVLRVLTRRLPDARLVPGQDHGFVPNVAFRAPRRLLVEWGSGQRA</sequence>
<dbReference type="InterPro" id="IPR036396">
    <property type="entry name" value="Cyt_P450_sf"/>
</dbReference>
<dbReference type="PRINTS" id="PR00385">
    <property type="entry name" value="P450"/>
</dbReference>
<dbReference type="CDD" id="cd11078">
    <property type="entry name" value="CYP130-like"/>
    <property type="match status" value="1"/>
</dbReference>
<protein>
    <submittedName>
        <fullName evidence="3">Cytochrome P450</fullName>
    </submittedName>
</protein>
<keyword evidence="2" id="KW-0408">Iron</keyword>
<dbReference type="InterPro" id="IPR017972">
    <property type="entry name" value="Cyt_P450_CS"/>
</dbReference>
<evidence type="ECO:0000256" key="1">
    <source>
        <dbReference type="ARBA" id="ARBA00010617"/>
    </source>
</evidence>
<evidence type="ECO:0000313" key="4">
    <source>
        <dbReference type="Proteomes" id="UP001596380"/>
    </source>
</evidence>
<keyword evidence="2" id="KW-0503">Monooxygenase</keyword>
<dbReference type="Pfam" id="PF00067">
    <property type="entry name" value="p450"/>
    <property type="match status" value="1"/>
</dbReference>
<dbReference type="EMBL" id="JBHSXS010000017">
    <property type="protein sequence ID" value="MFC6883189.1"/>
    <property type="molecule type" value="Genomic_DNA"/>
</dbReference>
<dbReference type="RefSeq" id="WP_378049684.1">
    <property type="nucleotide sequence ID" value="NZ_JBHSXE010000001.1"/>
</dbReference>
<keyword evidence="2" id="KW-0479">Metal-binding</keyword>
<proteinExistence type="inferred from homology"/>
<keyword evidence="4" id="KW-1185">Reference proteome</keyword>
<comment type="similarity">
    <text evidence="1 2">Belongs to the cytochrome P450 family.</text>
</comment>
<dbReference type="PANTHER" id="PTHR46696:SF1">
    <property type="entry name" value="CYTOCHROME P450 YJIB-RELATED"/>
    <property type="match status" value="1"/>
</dbReference>
<evidence type="ECO:0000256" key="2">
    <source>
        <dbReference type="RuleBase" id="RU000461"/>
    </source>
</evidence>
<keyword evidence="2" id="KW-0349">Heme</keyword>
<dbReference type="Gene3D" id="1.10.630.10">
    <property type="entry name" value="Cytochrome P450"/>
    <property type="match status" value="1"/>
</dbReference>
<reference evidence="4" key="1">
    <citation type="journal article" date="2019" name="Int. J. Syst. Evol. Microbiol.">
        <title>The Global Catalogue of Microorganisms (GCM) 10K type strain sequencing project: providing services to taxonomists for standard genome sequencing and annotation.</title>
        <authorList>
            <consortium name="The Broad Institute Genomics Platform"/>
            <consortium name="The Broad Institute Genome Sequencing Center for Infectious Disease"/>
            <person name="Wu L."/>
            <person name="Ma J."/>
        </authorList>
    </citation>
    <scope>NUCLEOTIDE SEQUENCE [LARGE SCALE GENOMIC DNA]</scope>
    <source>
        <strain evidence="4">JCM 3369</strain>
    </source>
</reference>
<keyword evidence="2" id="KW-0560">Oxidoreductase</keyword>
<organism evidence="3 4">
    <name type="scientific">Actinomadura yumaensis</name>
    <dbReference type="NCBI Taxonomy" id="111807"/>
    <lineage>
        <taxon>Bacteria</taxon>
        <taxon>Bacillati</taxon>
        <taxon>Actinomycetota</taxon>
        <taxon>Actinomycetes</taxon>
        <taxon>Streptosporangiales</taxon>
        <taxon>Thermomonosporaceae</taxon>
        <taxon>Actinomadura</taxon>
    </lineage>
</organism>
<gene>
    <name evidence="3" type="ORF">ACFQKB_25765</name>
</gene>
<dbReference type="PRINTS" id="PR00359">
    <property type="entry name" value="BP450"/>
</dbReference>
<dbReference type="Proteomes" id="UP001596380">
    <property type="component" value="Unassembled WGS sequence"/>
</dbReference>
<dbReference type="SUPFAM" id="SSF48264">
    <property type="entry name" value="Cytochrome P450"/>
    <property type="match status" value="1"/>
</dbReference>
<name>A0ABW2CN18_9ACTN</name>
<dbReference type="InterPro" id="IPR001128">
    <property type="entry name" value="Cyt_P450"/>
</dbReference>
<evidence type="ECO:0000313" key="3">
    <source>
        <dbReference type="EMBL" id="MFC6883189.1"/>
    </source>
</evidence>
<dbReference type="PANTHER" id="PTHR46696">
    <property type="entry name" value="P450, PUTATIVE (EUROFUNG)-RELATED"/>
    <property type="match status" value="1"/>
</dbReference>